<accession>E3NMJ3</accession>
<comment type="similarity">
    <text evidence="1">Belongs to the helicase family.</text>
</comment>
<dbReference type="PANTHER" id="PTHR10492">
    <property type="match status" value="1"/>
</dbReference>
<dbReference type="PROSITE" id="PS50235">
    <property type="entry name" value="USP_3"/>
    <property type="match status" value="1"/>
</dbReference>
<feature type="compositionally biased region" description="Low complexity" evidence="2">
    <location>
        <begin position="1352"/>
        <end position="1370"/>
    </location>
</feature>
<dbReference type="GO" id="GO:0000723">
    <property type="term" value="P:telomere maintenance"/>
    <property type="evidence" value="ECO:0007669"/>
    <property type="project" value="InterPro"/>
</dbReference>
<dbReference type="InterPro" id="IPR025476">
    <property type="entry name" value="Helitron_helicase-like"/>
</dbReference>
<dbReference type="HOGENOM" id="CLU_238777_0_0_1"/>
<dbReference type="InParanoid" id="E3NMJ3"/>
<dbReference type="GO" id="GO:0006310">
    <property type="term" value="P:DNA recombination"/>
    <property type="evidence" value="ECO:0007669"/>
    <property type="project" value="UniProtKB-KW"/>
</dbReference>
<keyword evidence="5" id="KW-1185">Reference proteome</keyword>
<dbReference type="EC" id="5.6.2.3" evidence="1"/>
<dbReference type="InterPro" id="IPR038765">
    <property type="entry name" value="Papain-like_cys_pep_sf"/>
</dbReference>
<keyword evidence="1" id="KW-0547">Nucleotide-binding</keyword>
<feature type="domain" description="USP" evidence="3">
    <location>
        <begin position="1414"/>
        <end position="1666"/>
    </location>
</feature>
<name>E3NMJ3_CAERE</name>
<evidence type="ECO:0000313" key="4">
    <source>
        <dbReference type="EMBL" id="EFP08202.1"/>
    </source>
</evidence>
<dbReference type="GO" id="GO:0006281">
    <property type="term" value="P:DNA repair"/>
    <property type="evidence" value="ECO:0007669"/>
    <property type="project" value="UniProtKB-KW"/>
</dbReference>
<keyword evidence="1" id="KW-0347">Helicase</keyword>
<keyword evidence="1" id="KW-0227">DNA damage</keyword>
<dbReference type="GO" id="GO:0016887">
    <property type="term" value="F:ATP hydrolysis activity"/>
    <property type="evidence" value="ECO:0007669"/>
    <property type="project" value="RHEA"/>
</dbReference>
<dbReference type="OrthoDB" id="5422369at2759"/>
<dbReference type="SUPFAM" id="SSF52540">
    <property type="entry name" value="P-loop containing nucleoside triphosphate hydrolases"/>
    <property type="match status" value="2"/>
</dbReference>
<dbReference type="PANTHER" id="PTHR10492:SF57">
    <property type="entry name" value="ATP-DEPENDENT DNA HELICASE"/>
    <property type="match status" value="1"/>
</dbReference>
<dbReference type="InterPro" id="IPR028889">
    <property type="entry name" value="USP"/>
</dbReference>
<keyword evidence="1" id="KW-0233">DNA recombination</keyword>
<dbReference type="Pfam" id="PF05970">
    <property type="entry name" value="PIF1"/>
    <property type="match status" value="1"/>
</dbReference>
<comment type="cofactor">
    <cofactor evidence="1">
        <name>Mg(2+)</name>
        <dbReference type="ChEBI" id="CHEBI:18420"/>
    </cofactor>
</comment>
<comment type="catalytic activity">
    <reaction evidence="1">
        <text>ATP + H2O = ADP + phosphate + H(+)</text>
        <dbReference type="Rhea" id="RHEA:13065"/>
        <dbReference type="ChEBI" id="CHEBI:15377"/>
        <dbReference type="ChEBI" id="CHEBI:15378"/>
        <dbReference type="ChEBI" id="CHEBI:30616"/>
        <dbReference type="ChEBI" id="CHEBI:43474"/>
        <dbReference type="ChEBI" id="CHEBI:456216"/>
        <dbReference type="EC" id="5.6.2.3"/>
    </reaction>
</comment>
<feature type="region of interest" description="Disordered" evidence="2">
    <location>
        <begin position="1351"/>
        <end position="1381"/>
    </location>
</feature>
<evidence type="ECO:0000313" key="5">
    <source>
        <dbReference type="Proteomes" id="UP000008281"/>
    </source>
</evidence>
<dbReference type="InterPro" id="IPR027417">
    <property type="entry name" value="P-loop_NTPase"/>
</dbReference>
<dbReference type="InterPro" id="IPR010285">
    <property type="entry name" value="DNA_helicase_pif1-like_DEAD"/>
</dbReference>
<dbReference type="eggNOG" id="KOG0987">
    <property type="taxonomic scope" value="Eukaryota"/>
</dbReference>
<protein>
    <recommendedName>
        <fullName evidence="1">ATP-dependent DNA helicase</fullName>
        <ecNumber evidence="1">5.6.2.3</ecNumber>
    </recommendedName>
</protein>
<feature type="compositionally biased region" description="Acidic residues" evidence="2">
    <location>
        <begin position="47"/>
        <end position="58"/>
    </location>
</feature>
<organism evidence="5">
    <name type="scientific">Caenorhabditis remanei</name>
    <name type="common">Caenorhabditis vulgaris</name>
    <dbReference type="NCBI Taxonomy" id="31234"/>
    <lineage>
        <taxon>Eukaryota</taxon>
        <taxon>Metazoa</taxon>
        <taxon>Ecdysozoa</taxon>
        <taxon>Nematoda</taxon>
        <taxon>Chromadorea</taxon>
        <taxon>Rhabditida</taxon>
        <taxon>Rhabditina</taxon>
        <taxon>Rhabditomorpha</taxon>
        <taxon>Rhabditoidea</taxon>
        <taxon>Rhabditidae</taxon>
        <taxon>Peloderinae</taxon>
        <taxon>Caenorhabditis</taxon>
    </lineage>
</organism>
<dbReference type="GO" id="GO:0005524">
    <property type="term" value="F:ATP binding"/>
    <property type="evidence" value="ECO:0007669"/>
    <property type="project" value="UniProtKB-KW"/>
</dbReference>
<dbReference type="Pfam" id="PF21530">
    <property type="entry name" value="Pif1_2B_dom"/>
    <property type="match status" value="1"/>
</dbReference>
<proteinExistence type="inferred from homology"/>
<dbReference type="CDD" id="cd18809">
    <property type="entry name" value="SF1_C_RecD"/>
    <property type="match status" value="1"/>
</dbReference>
<dbReference type="STRING" id="31234.E3NMJ3"/>
<dbReference type="Gene3D" id="3.90.70.10">
    <property type="entry name" value="Cysteine proteinases"/>
    <property type="match status" value="1"/>
</dbReference>
<dbReference type="Gene3D" id="3.40.50.300">
    <property type="entry name" value="P-loop containing nucleotide triphosphate hydrolases"/>
    <property type="match status" value="1"/>
</dbReference>
<dbReference type="GO" id="GO:0043139">
    <property type="term" value="F:5'-3' DNA helicase activity"/>
    <property type="evidence" value="ECO:0007669"/>
    <property type="project" value="UniProtKB-EC"/>
</dbReference>
<gene>
    <name evidence="4" type="ORF">CRE_31575</name>
</gene>
<dbReference type="InterPro" id="IPR049163">
    <property type="entry name" value="Pif1-like_2B_dom"/>
</dbReference>
<feature type="region of interest" description="Disordered" evidence="2">
    <location>
        <begin position="47"/>
        <end position="75"/>
    </location>
</feature>
<dbReference type="EMBL" id="DS269054">
    <property type="protein sequence ID" value="EFP08202.1"/>
    <property type="molecule type" value="Genomic_DNA"/>
</dbReference>
<reference evidence="4" key="1">
    <citation type="submission" date="2007-07" db="EMBL/GenBank/DDBJ databases">
        <title>PCAP assembly of the Caenorhabditis remanei genome.</title>
        <authorList>
            <consortium name="The Caenorhabditis remanei Sequencing Consortium"/>
            <person name="Wilson R.K."/>
        </authorList>
    </citation>
    <scope>NUCLEOTIDE SEQUENCE [LARGE SCALE GENOMIC DNA]</scope>
    <source>
        <strain evidence="4">PB4641</strain>
    </source>
</reference>
<feature type="region of interest" description="Disordered" evidence="2">
    <location>
        <begin position="1"/>
        <end position="31"/>
    </location>
</feature>
<dbReference type="Proteomes" id="UP000008281">
    <property type="component" value="Unassembled WGS sequence"/>
</dbReference>
<keyword evidence="1" id="KW-0378">Hydrolase</keyword>
<keyword evidence="1" id="KW-0234">DNA repair</keyword>
<evidence type="ECO:0000256" key="1">
    <source>
        <dbReference type="RuleBase" id="RU363044"/>
    </source>
</evidence>
<dbReference type="SUPFAM" id="SSF54001">
    <property type="entry name" value="Cysteine proteinases"/>
    <property type="match status" value="1"/>
</dbReference>
<dbReference type="Pfam" id="PF14214">
    <property type="entry name" value="Helitron_like_N"/>
    <property type="match status" value="1"/>
</dbReference>
<keyword evidence="1" id="KW-0067">ATP-binding</keyword>
<evidence type="ECO:0000259" key="3">
    <source>
        <dbReference type="PROSITE" id="PS50235"/>
    </source>
</evidence>
<evidence type="ECO:0000256" key="2">
    <source>
        <dbReference type="SAM" id="MobiDB-lite"/>
    </source>
</evidence>
<sequence>MVRRNETIAYGAGTPRYNSDGEEEEAPERSRYFDGTDVYNFDSELEMADEEEEVEADPFEAAPRPTEMEAPGEDEEIAEGCAKADEEYEDELDPEEVVYGDEHNADKTALARSNDGVRVANVGQRMFVSLAEYCYFIIQDRKGIKSRFQGAARTLGQLFVIDLAIRVWEMRMKALTYHRAEFPYVTTTSSLMKTYMKMLKDKFKGSLLLGCLVTMPSTVPGTSKYQRELVMSGVTIANELGHPHLFLTFTGNPEWPETKRECLRRKCTWADIPDFTNHVYHIKFQMYMDVVCGEKKKKSSLNGKYVREPGMFGQTLWHMWSTEFQQRGMPHNHIVVCLEEGIYTSEQVDAIISAEVPELPTDKSDPLYEGKLRYYNLVRDLMTHTPCSDDRAAYCMLEKKKHWKKCVKGFPKEFTNSTVLRDNQYPMYRRTRANVFKKRHRGRIITIGSDNVVSHNTDTLCMFGCHNNIEVISSLKTLKYICKYIHKGSDRVLLEASETVMQGAAASDSMTLARNVFVPRNLDRAKVQQRQQEADRMMKAAGMDLNKGKYVALNDCTYMLDMSAMTANEAAWRLASLPMHGASHIVHRGYVHEENHQVVYYKRGIDVAKAAELLKQEPKGMMRAWFEANQNPVQLPDKIRTTKDLTFTEMMSYFKFDVKEQKFILRQRDLSARVLGRVQAPQPRFLEMTATRLLAQTVRGPESWEDLRTFRDEVFDTCLEAARARGLMNGSIEWENAIKEIAGHAAPIECRRLFASILIHCTPANPGDLWEKLWELLVNRNFTWSIKAKQAHALRHIEFLLARHGMKLADFELKYDDNYVPIIDPVEDIDNPTAVQLNPAQHKDQGEAKYVLLNQKQKKFVDRVLELDLVIGESRMMYVGGAGGTGKTFCYNTIFHLLKAKQRNVACVSHTGIAACLLPSGCTAHRKFSIPLEVSGQMNCKICPESEEGKRLASLDCIIWDEICMTDKRIVEAVDTMLQQVKQLDVPFGGVLMIMGGDWRQILPIVEGVRGYGVARYTLKTSDLWKKMEKFVLSENQRAITDPEYAARILAIGDGTNYVNEKFQNINIPEEFVERGTEFDLADWVFPDVDDSKLTKSAAILTVDNKTALRLNDYIIEKMSGETRILLSTDTPDSDNGYSSADAATFELLTPSGMPPHRLRLKIGAQVVLLRNISVENGLCNGTRLTIKAFGEDVSVLSLFAIAYLKIFRLFTAKPTIQLQPRQALCSFIVCYSLQLEKRLQYPIRLAYACTINKSQGQTLSRCGLLLHSPVFSHGQLYVAMSRVQRAEDFRVWHSKRLHNNDDHYAIGGILVRNVVYKDVLREETIDEALEALGPTENTVIAEVAELNDSGNMSNDMDVSTNSNSSNVSVSEKKKKNKKDEKKVKLSNVISKIGRNLKMRISNFAPHRLDLPYLLLNSDSTDCFMNTITNIMYSCPAIREKYENCRDQSKLCSKILGQIFRKEVFNTKEWRQTLPSRFHHGQRDLAQVFEILIAALAKEDNSVITIPTAKESKCKSCEMSTFGDETNSTHFELVLQYDGTFVESFQNAFRESYVNVACPGCKEREVWQHQVIDNSDSDHLFFTVCTPMKHFLDLTTDSEVQIFGHTYRIHAFAEYSSTTQGASGHYQAWVRADGKMHCVSDRTVREIVDEVDLESYITTLILFEKI</sequence>